<comment type="caution">
    <text evidence="1">The sequence shown here is derived from an EMBL/GenBank/DDBJ whole genome shotgun (WGS) entry which is preliminary data.</text>
</comment>
<sequence length="55" mass="6440">MEQREPSEVYYRGESVIKIVAPEPMDQEEINFRWEQVQERAWDTAESIIAAGEVV</sequence>
<protein>
    <submittedName>
        <fullName evidence="1">Uncharacterized protein</fullName>
    </submittedName>
</protein>
<organism evidence="1 2">
    <name type="scientific">Paenibacillus oleatilyticus</name>
    <dbReference type="NCBI Taxonomy" id="2594886"/>
    <lineage>
        <taxon>Bacteria</taxon>
        <taxon>Bacillati</taxon>
        <taxon>Bacillota</taxon>
        <taxon>Bacilli</taxon>
        <taxon>Bacillales</taxon>
        <taxon>Paenibacillaceae</taxon>
        <taxon>Paenibacillus</taxon>
    </lineage>
</organism>
<proteinExistence type="predicted"/>
<evidence type="ECO:0000313" key="2">
    <source>
        <dbReference type="Proteomes" id="UP001575622"/>
    </source>
</evidence>
<dbReference type="Proteomes" id="UP001575622">
    <property type="component" value="Unassembled WGS sequence"/>
</dbReference>
<evidence type="ECO:0000313" key="1">
    <source>
        <dbReference type="EMBL" id="MFB0847292.1"/>
    </source>
</evidence>
<dbReference type="RefSeq" id="WP_373957120.1">
    <property type="nucleotide sequence ID" value="NZ_JBHDLN010000034.1"/>
</dbReference>
<reference evidence="1 2" key="1">
    <citation type="submission" date="2024-09" db="EMBL/GenBank/DDBJ databases">
        <authorList>
            <person name="Makale K.P.P."/>
            <person name="Makhzoum A."/>
            <person name="Rantong G."/>
            <person name="Rahube T.O."/>
        </authorList>
    </citation>
    <scope>NUCLEOTIDE SEQUENCE [LARGE SCALE GENOMIC DNA]</scope>
    <source>
        <strain evidence="1 2">KM_D13</strain>
    </source>
</reference>
<accession>A0ABV4VCB6</accession>
<dbReference type="EMBL" id="JBHDLN010000034">
    <property type="protein sequence ID" value="MFB0847292.1"/>
    <property type="molecule type" value="Genomic_DNA"/>
</dbReference>
<name>A0ABV4VCB6_9BACL</name>
<gene>
    <name evidence="1" type="ORF">ACEU3E_34545</name>
</gene>
<keyword evidence="2" id="KW-1185">Reference proteome</keyword>